<gene>
    <name evidence="1" type="ORF">GCM10009067_26020</name>
</gene>
<proteinExistence type="predicted"/>
<dbReference type="RefSeq" id="WP_188978513.1">
    <property type="nucleotide sequence ID" value="NZ_BMPD01000004.1"/>
</dbReference>
<reference evidence="1" key="2">
    <citation type="submission" date="2020-09" db="EMBL/GenBank/DDBJ databases">
        <authorList>
            <person name="Sun Q."/>
            <person name="Ohkuma M."/>
        </authorList>
    </citation>
    <scope>NUCLEOTIDE SEQUENCE</scope>
    <source>
        <strain evidence="1">JCM 19018</strain>
    </source>
</reference>
<name>A0A830ETJ3_9EURY</name>
<dbReference type="EMBL" id="BMPD01000004">
    <property type="protein sequence ID" value="GGK72595.1"/>
    <property type="molecule type" value="Genomic_DNA"/>
</dbReference>
<comment type="caution">
    <text evidence="1">The sequence shown here is derived from an EMBL/GenBank/DDBJ whole genome shotgun (WGS) entry which is preliminary data.</text>
</comment>
<organism evidence="1 2">
    <name type="scientific">Haloarcula sebkhae</name>
    <dbReference type="NCBI Taxonomy" id="932660"/>
    <lineage>
        <taxon>Archaea</taxon>
        <taxon>Methanobacteriati</taxon>
        <taxon>Methanobacteriota</taxon>
        <taxon>Stenosarchaea group</taxon>
        <taxon>Halobacteria</taxon>
        <taxon>Halobacteriales</taxon>
        <taxon>Haloarculaceae</taxon>
        <taxon>Haloarcula</taxon>
    </lineage>
</organism>
<dbReference type="InterPro" id="IPR013785">
    <property type="entry name" value="Aldolase_TIM"/>
</dbReference>
<accession>A0A830ETJ3</accession>
<reference evidence="1" key="1">
    <citation type="journal article" date="2014" name="Int. J. Syst. Evol. Microbiol.">
        <title>Complete genome sequence of Corynebacterium casei LMG S-19264T (=DSM 44701T), isolated from a smear-ripened cheese.</title>
        <authorList>
            <consortium name="US DOE Joint Genome Institute (JGI-PGF)"/>
            <person name="Walter F."/>
            <person name="Albersmeier A."/>
            <person name="Kalinowski J."/>
            <person name="Ruckert C."/>
        </authorList>
    </citation>
    <scope>NUCLEOTIDE SEQUENCE</scope>
    <source>
        <strain evidence="1">JCM 19018</strain>
    </source>
</reference>
<evidence type="ECO:0000313" key="1">
    <source>
        <dbReference type="EMBL" id="GGK72595.1"/>
    </source>
</evidence>
<dbReference type="AlphaFoldDB" id="A0A830ETJ3"/>
<sequence>MSECDLLDTASGNVVVVALDHDLGMGAIDGFEDLLARGLVMGRSVWQTADPAAVVSPLRRTVHDSDAPEVPGRPEANVFYALVS</sequence>
<dbReference type="OrthoDB" id="50091at2157"/>
<evidence type="ECO:0000313" key="2">
    <source>
        <dbReference type="Proteomes" id="UP000614221"/>
    </source>
</evidence>
<dbReference type="Proteomes" id="UP000614221">
    <property type="component" value="Unassembled WGS sequence"/>
</dbReference>
<protein>
    <submittedName>
        <fullName evidence="1">Uncharacterized protein</fullName>
    </submittedName>
</protein>
<dbReference type="Gene3D" id="3.20.20.70">
    <property type="entry name" value="Aldolase class I"/>
    <property type="match status" value="1"/>
</dbReference>